<reference evidence="2 3" key="1">
    <citation type="submission" date="2019-05" db="EMBL/GenBank/DDBJ databases">
        <title>Genome sequences of Thalassotalea litorea 1K03283.</title>
        <authorList>
            <person name="Zhang D."/>
        </authorList>
    </citation>
    <scope>NUCLEOTIDE SEQUENCE [LARGE SCALE GENOMIC DNA]</scope>
    <source>
        <strain evidence="2 3">MCCC 1K03283</strain>
    </source>
</reference>
<dbReference type="SUPFAM" id="SSF51445">
    <property type="entry name" value="(Trans)glycosidases"/>
    <property type="match status" value="1"/>
</dbReference>
<keyword evidence="3" id="KW-1185">Reference proteome</keyword>
<dbReference type="Proteomes" id="UP000307790">
    <property type="component" value="Unassembled WGS sequence"/>
</dbReference>
<comment type="caution">
    <text evidence="2">The sequence shown here is derived from an EMBL/GenBank/DDBJ whole genome shotgun (WGS) entry which is preliminary data.</text>
</comment>
<name>A0A5R9IWU0_9GAMM</name>
<accession>A0A5R9IWU0</accession>
<dbReference type="InterPro" id="IPR017853">
    <property type="entry name" value="GH"/>
</dbReference>
<evidence type="ECO:0000313" key="2">
    <source>
        <dbReference type="EMBL" id="TLU66388.1"/>
    </source>
</evidence>
<dbReference type="Gene3D" id="2.60.120.430">
    <property type="entry name" value="Galactose-binding lectin"/>
    <property type="match status" value="1"/>
</dbReference>
<protein>
    <submittedName>
        <fullName evidence="2">Agarase</fullName>
    </submittedName>
</protein>
<gene>
    <name evidence="2" type="ORF">FE810_06775</name>
</gene>
<evidence type="ECO:0000259" key="1">
    <source>
        <dbReference type="Pfam" id="PF17992"/>
    </source>
</evidence>
<dbReference type="RefSeq" id="WP_138319263.1">
    <property type="nucleotide sequence ID" value="NZ_VCBC01000005.1"/>
</dbReference>
<feature type="domain" description="Agarase CBM-like" evidence="1">
    <location>
        <begin position="48"/>
        <end position="224"/>
    </location>
</feature>
<dbReference type="AlphaFoldDB" id="A0A5R9IWU0"/>
<organism evidence="2 3">
    <name type="scientific">Thalassotalea litorea</name>
    <dbReference type="NCBI Taxonomy" id="2020715"/>
    <lineage>
        <taxon>Bacteria</taxon>
        <taxon>Pseudomonadati</taxon>
        <taxon>Pseudomonadota</taxon>
        <taxon>Gammaproteobacteria</taxon>
        <taxon>Alteromonadales</taxon>
        <taxon>Colwelliaceae</taxon>
        <taxon>Thalassotalea</taxon>
    </lineage>
</organism>
<dbReference type="Gene3D" id="3.20.20.80">
    <property type="entry name" value="Glycosidases"/>
    <property type="match status" value="1"/>
</dbReference>
<dbReference type="EMBL" id="VCBC01000005">
    <property type="protein sequence ID" value="TLU66388.1"/>
    <property type="molecule type" value="Genomic_DNA"/>
</dbReference>
<sequence>MSNHSTLQMLFTTGVLTTSLWLVGCHQPSSPDILSETKENHSNLLLSFDDEAPLHQVNVHNANKSLLASEHGQAVKIDFASASNHESVVEFVPDELWDWSNQGNFGIAMDIENPELSSVHLYVSVKDSHGVAHNRSVAIPAQSSQRYLIELSGPDLEIETGIRSNPFSWQDNYQPIIWRYGNKHIDLSKVASLGFKVTGVAENKTLIFDDITLVQPNAMDENYLIGLVDKFGQNAKQEFTNEVHSDEQLVAIAEQEQSSLVSNDIADRSKFNGWKLGPKLQASGYYRVEKYQGKWSLVDPEGYLFFSNGIANVRMANTSTITGYDFDATYIKQRQSGDLTPEDSIGLNRAPKDAWPSRYETSKMRSQMFTWLPEYESPMGQHFGYRREVHTGAIDKGETYSFYQANLTRKYQTNDIQLAEQKWRDTTIKRMQSWGFTSFGNWIDPSFYSMQQYPYFANGWIIGDFKTVSSGNDYWAPLPDPFDPVFKERAMITVQQVADEVNDSPWCVGVFIDNEKSWGQMGKYESQFAVPINALRLDRKSSPTKAHFSALMQQKYSTIEAFNQAWEIDLESWDSFASGFELREFNESVVADLSTMLYEFGLQYFTVVNQAMETFMPNHLYMGVRFADWGMTPELRKAASEVADVVSYNYYKEVINDEFWRFLDEIDKPAIIGEFHNGALDSGLLNPGLIHAASQQDRGKKYAEYVNSAIDNPYFVGTHWFQYIDSPLTGRALDGENYNVGFVSVTDIPYAPLVDAARQVNRNLYQRRYGHNEP</sequence>
<dbReference type="Pfam" id="PF17992">
    <property type="entry name" value="Agarase_CBM"/>
    <property type="match status" value="1"/>
</dbReference>
<proteinExistence type="predicted"/>
<dbReference type="OrthoDB" id="9760450at2"/>
<dbReference type="InterPro" id="IPR040669">
    <property type="entry name" value="Agarase_CBM"/>
</dbReference>
<evidence type="ECO:0000313" key="3">
    <source>
        <dbReference type="Proteomes" id="UP000307790"/>
    </source>
</evidence>